<dbReference type="InterPro" id="IPR012978">
    <property type="entry name" value="HEAT_RRP12"/>
</dbReference>
<evidence type="ECO:0000313" key="6">
    <source>
        <dbReference type="Proteomes" id="UP000657918"/>
    </source>
</evidence>
<dbReference type="Pfam" id="PF08161">
    <property type="entry name" value="RRP12_HEAT"/>
    <property type="match status" value="1"/>
</dbReference>
<dbReference type="Pfam" id="PF25772">
    <property type="entry name" value="HEAT_RRP12_N"/>
    <property type="match status" value="1"/>
</dbReference>
<dbReference type="EMBL" id="JADGMS010000018">
    <property type="protein sequence ID" value="KAF9662384.1"/>
    <property type="molecule type" value="Genomic_DNA"/>
</dbReference>
<evidence type="ECO:0000313" key="5">
    <source>
        <dbReference type="EMBL" id="KAF9662384.1"/>
    </source>
</evidence>
<keyword evidence="6" id="KW-1185">Reference proteome</keyword>
<feature type="region of interest" description="Disordered" evidence="2">
    <location>
        <begin position="1160"/>
        <end position="1250"/>
    </location>
</feature>
<dbReference type="PANTHER" id="PTHR48445:SF1">
    <property type="entry name" value="OS02G0782100 PROTEIN"/>
    <property type="match status" value="1"/>
</dbReference>
<comment type="caution">
    <text evidence="5">The sequence shown here is derived from an EMBL/GenBank/DDBJ whole genome shotgun (WGS) entry which is preliminary data.</text>
</comment>
<name>A0A835J609_9ROSI</name>
<evidence type="ECO:0000259" key="4">
    <source>
        <dbReference type="Pfam" id="PF25772"/>
    </source>
</evidence>
<feature type="region of interest" description="Disordered" evidence="2">
    <location>
        <begin position="1101"/>
        <end position="1134"/>
    </location>
</feature>
<comment type="similarity">
    <text evidence="1">Belongs to the RRP12 family.</text>
</comment>
<evidence type="ECO:0000256" key="1">
    <source>
        <dbReference type="ARBA" id="ARBA00007690"/>
    </source>
</evidence>
<evidence type="ECO:0008006" key="7">
    <source>
        <dbReference type="Google" id="ProtNLM"/>
    </source>
</evidence>
<dbReference type="SUPFAM" id="SSF48371">
    <property type="entry name" value="ARM repeat"/>
    <property type="match status" value="1"/>
</dbReference>
<feature type="compositionally biased region" description="Basic and acidic residues" evidence="2">
    <location>
        <begin position="1193"/>
        <end position="1209"/>
    </location>
</feature>
<sequence>MEGIEFNAPLLSSTADDFCSSILSRYSTSTQEDHQHLCAIIGTMSQELKDQNLPSTPIAYFGAASSSLDRLSSSSDTPPHVIDSLAVILSLVLPQIPIPILKKKREFVSDVVFRVLKLNYVTEGSVVSGLKCVAHLLSIRDSVNWADISELFGVLLGFMTDSRIKVRRQSHSCIRDTLQSFQGTSALAPASEAITKAFEKFLLLAGGSNADAANGPKGAQQVLYALDALRECLPRLSIKCVTTILKYYKTLLELRQPVVTRRVTDSLNVVCSHPSLEVSAEPLLDLLCALALYASTNETSADNMTFTARLLDVGMGKVYSLNRQICVVKLPVVFSTLKDILASEHEGAIFSATQALKSLINSCIDETLIKQGVDQVTINMNAETRKSGPTVIEKVCATIESLLDYHYGVVWDMVFQVVSTLFGKLGNYSSYFMRGTLKNLADMQRLPDEDFPFRKQLHECLGSALGAMGPETFLSLLPLKLEADDLSKVNVWLLPILKQYTIGAHLNFFTESVLSMVGLIKQKSRQLELEGRIISSRSADALVYSLWSLLPSFCNYPLDTAKSFKDLEKALCGVLSEEKDIRGVICSALQILVQQNKRVTEKQDDPTGTEVGIAEQRAISCYTPQVAADNLRVLRSSAHNLLTVLSRILLESSKDDGGLLQSTIHEFASIADKEVVKKIFLKTMQKLLNVTQKAAKAENSNSMRIDDSSNDLRARLFDLAASLLPGLDGEEINVLYSAVKPALQDVESLIQKRAYKVLSIILQRYNGFLTSRLGELLQLMIDVLPSCHFSAKRYRLDCLYYLIAHTPKDSEHRRHDILTAFLTEIILALKEVNKKTRNRAYDVLVQIGHTYGDEENGGKKENLYQFFNMVAGGLALESPHMISAAMKGIARLAYEFSDLVSTAYNLLPSTFLLLQRKNREIIKANLGLLKVLVAKSQAEGLQMCLGNMVEGLLRWQDDTKNHFKSKVCVELVLYFDRMVVFFVEEISFFVLALQYALVLNFSPSHSTLWFGYVTIAFDIVKHILEMLVKKCGMDAVKAVMPEEHMKLLTNIRKIKERREKKHATSSEDTKSYLSRATTSRISRWNHTKIFSDFSDGETDSGGEYMDTKTVSGRHSKFSSRLKSKASLRSKRIHRPDKSLPEDLFDQLEDEPLDLLDQHKTRSALRSSAHLKRKQESDDEPEIDPEGRLIVCEGKTRKEKTTDPDPDVRSDAGGSFKSVNSRKTQKRRKTSDSGWAYTGNEYASKKAGGDLRRKDKLEPYAYWPLDRKMMSRRPEHRAAARKGMASVVKMTKKLEGKSASTALSMKLIKFKGQKKGSKRKSS</sequence>
<feature type="domain" description="RRP12 N-terminal HEAT" evidence="4">
    <location>
        <begin position="13"/>
        <end position="278"/>
    </location>
</feature>
<dbReference type="OrthoDB" id="2192888at2759"/>
<dbReference type="InterPro" id="IPR016024">
    <property type="entry name" value="ARM-type_fold"/>
</dbReference>
<accession>A0A835J609</accession>
<dbReference type="InterPro" id="IPR057860">
    <property type="entry name" value="HEAT_RRP12_N"/>
</dbReference>
<feature type="domain" description="RRP12 HEAT" evidence="3">
    <location>
        <begin position="343"/>
        <end position="648"/>
    </location>
</feature>
<dbReference type="Gene3D" id="1.25.10.10">
    <property type="entry name" value="Leucine-rich Repeat Variant"/>
    <property type="match status" value="1"/>
</dbReference>
<evidence type="ECO:0000259" key="3">
    <source>
        <dbReference type="Pfam" id="PF08161"/>
    </source>
</evidence>
<dbReference type="Proteomes" id="UP000657918">
    <property type="component" value="Unassembled WGS sequence"/>
</dbReference>
<proteinExistence type="inferred from homology"/>
<dbReference type="PANTHER" id="PTHR48445">
    <property type="entry name" value="OS02G0782100 PROTEIN"/>
    <property type="match status" value="1"/>
</dbReference>
<reference evidence="5 6" key="1">
    <citation type="submission" date="2020-10" db="EMBL/GenBank/DDBJ databases">
        <title>Plant Genome Project.</title>
        <authorList>
            <person name="Zhang R.-G."/>
        </authorList>
    </citation>
    <scope>NUCLEOTIDE SEQUENCE [LARGE SCALE GENOMIC DNA]</scope>
    <source>
        <strain evidence="5">FAFU-HL-1</strain>
        <tissue evidence="5">Leaf</tissue>
    </source>
</reference>
<gene>
    <name evidence="5" type="ORF">SADUNF_Sadunf18G0047700</name>
</gene>
<organism evidence="5 6">
    <name type="scientific">Salix dunnii</name>
    <dbReference type="NCBI Taxonomy" id="1413687"/>
    <lineage>
        <taxon>Eukaryota</taxon>
        <taxon>Viridiplantae</taxon>
        <taxon>Streptophyta</taxon>
        <taxon>Embryophyta</taxon>
        <taxon>Tracheophyta</taxon>
        <taxon>Spermatophyta</taxon>
        <taxon>Magnoliopsida</taxon>
        <taxon>eudicotyledons</taxon>
        <taxon>Gunneridae</taxon>
        <taxon>Pentapetalae</taxon>
        <taxon>rosids</taxon>
        <taxon>fabids</taxon>
        <taxon>Malpighiales</taxon>
        <taxon>Salicaceae</taxon>
        <taxon>Saliceae</taxon>
        <taxon>Salix</taxon>
    </lineage>
</organism>
<feature type="compositionally biased region" description="Basic residues" evidence="2">
    <location>
        <begin position="1111"/>
        <end position="1134"/>
    </location>
</feature>
<protein>
    <recommendedName>
        <fullName evidence="7">Ribosomal RNA-processing protein 12-like conserved domain-containing protein</fullName>
    </recommendedName>
</protein>
<dbReference type="InterPro" id="IPR011989">
    <property type="entry name" value="ARM-like"/>
</dbReference>
<evidence type="ECO:0000256" key="2">
    <source>
        <dbReference type="SAM" id="MobiDB-lite"/>
    </source>
</evidence>